<reference evidence="12" key="1">
    <citation type="submission" date="2016-02" db="EMBL/GenBank/DDBJ databases">
        <title>WGS assembly of Manihot esculenta.</title>
        <authorList>
            <person name="Bredeson J.V."/>
            <person name="Prochnik S.E."/>
            <person name="Lyons J.B."/>
            <person name="Schmutz J."/>
            <person name="Grimwood J."/>
            <person name="Vrebalov J."/>
            <person name="Bart R.S."/>
            <person name="Amuge T."/>
            <person name="Ferguson M.E."/>
            <person name="Green R."/>
            <person name="Putnam N."/>
            <person name="Stites J."/>
            <person name="Rounsley S."/>
            <person name="Rokhsar D.S."/>
        </authorList>
    </citation>
    <scope>NUCLEOTIDE SEQUENCE [LARGE SCALE GENOMIC DNA]</scope>
    <source>
        <tissue evidence="12">Leaf</tissue>
    </source>
</reference>
<evidence type="ECO:0000256" key="1">
    <source>
        <dbReference type="ARBA" id="ARBA00004141"/>
    </source>
</evidence>
<evidence type="ECO:0000256" key="9">
    <source>
        <dbReference type="SAM" id="MobiDB-lite"/>
    </source>
</evidence>
<keyword evidence="11" id="KW-0732">Signal</keyword>
<feature type="transmembrane region" description="Helical" evidence="10">
    <location>
        <begin position="285"/>
        <end position="309"/>
    </location>
</feature>
<dbReference type="GO" id="GO:0006952">
    <property type="term" value="P:defense response"/>
    <property type="evidence" value="ECO:0007669"/>
    <property type="project" value="UniProtKB-KW"/>
</dbReference>
<dbReference type="AlphaFoldDB" id="A0A2C9WFM7"/>
<name>A0A2C9WFM7_MANES</name>
<comment type="function">
    <text evidence="8">May be involved in modulation of pathogen defense and leaf cell death.</text>
</comment>
<evidence type="ECO:0000256" key="6">
    <source>
        <dbReference type="ARBA" id="ARBA00023136"/>
    </source>
</evidence>
<feature type="transmembrane region" description="Helical" evidence="10">
    <location>
        <begin position="37"/>
        <end position="57"/>
    </location>
</feature>
<dbReference type="PANTHER" id="PTHR31942">
    <property type="entry name" value="MLO-LIKE PROTEIN 1"/>
    <property type="match status" value="1"/>
</dbReference>
<dbReference type="InterPro" id="IPR004326">
    <property type="entry name" value="Mlo"/>
</dbReference>
<dbReference type="GO" id="GO:0005516">
    <property type="term" value="F:calmodulin binding"/>
    <property type="evidence" value="ECO:0007669"/>
    <property type="project" value="UniProtKB-KW"/>
</dbReference>
<dbReference type="EMBL" id="CM004388">
    <property type="protein sequence ID" value="OAY57679.1"/>
    <property type="molecule type" value="Genomic_DNA"/>
</dbReference>
<dbReference type="STRING" id="3983.A0A2C9WFM7"/>
<keyword evidence="4 8" id="KW-0611">Plant defense</keyword>
<keyword evidence="8" id="KW-0112">Calmodulin-binding</keyword>
<comment type="similarity">
    <text evidence="2 8">Belongs to the MLO family.</text>
</comment>
<keyword evidence="5 8" id="KW-1133">Transmembrane helix</keyword>
<dbReference type="PANTHER" id="PTHR31942:SF49">
    <property type="entry name" value="MLO-LIKE PROTEIN 8"/>
    <property type="match status" value="1"/>
</dbReference>
<evidence type="ECO:0000256" key="10">
    <source>
        <dbReference type="SAM" id="Phobius"/>
    </source>
</evidence>
<dbReference type="GO" id="GO:0016020">
    <property type="term" value="C:membrane"/>
    <property type="evidence" value="ECO:0007669"/>
    <property type="project" value="UniProtKB-SubCell"/>
</dbReference>
<evidence type="ECO:0000256" key="8">
    <source>
        <dbReference type="RuleBase" id="RU280816"/>
    </source>
</evidence>
<keyword evidence="3 8" id="KW-0812">Transmembrane</keyword>
<accession>A0A2C9WFM7</accession>
<feature type="transmembrane region" description="Helical" evidence="10">
    <location>
        <begin position="315"/>
        <end position="336"/>
    </location>
</feature>
<feature type="chain" id="PRO_5013016806" description="MLO-like protein" evidence="11">
    <location>
        <begin position="22"/>
        <end position="453"/>
    </location>
</feature>
<keyword evidence="7 8" id="KW-0568">Pathogenesis-related protein</keyword>
<comment type="domain">
    <text evidence="8">The C-terminus contains a calmodulin-binding domain, which binds calmodulin in a calcium-dependent fashion.</text>
</comment>
<keyword evidence="6 8" id="KW-0472">Membrane</keyword>
<evidence type="ECO:0000256" key="7">
    <source>
        <dbReference type="ARBA" id="ARBA00023265"/>
    </source>
</evidence>
<evidence type="ECO:0000256" key="3">
    <source>
        <dbReference type="ARBA" id="ARBA00022692"/>
    </source>
</evidence>
<dbReference type="OMA" id="KNWHMAA"/>
<gene>
    <name evidence="8" type="primary">MLO</name>
    <name evidence="12" type="ORF">MANES_02G115300</name>
</gene>
<feature type="transmembrane region" description="Helical" evidence="10">
    <location>
        <begin position="234"/>
        <end position="251"/>
    </location>
</feature>
<evidence type="ECO:0000256" key="4">
    <source>
        <dbReference type="ARBA" id="ARBA00022821"/>
    </source>
</evidence>
<proteinExistence type="inferred from homology"/>
<dbReference type="Pfam" id="PF03094">
    <property type="entry name" value="Mlo"/>
    <property type="match status" value="1"/>
</dbReference>
<feature type="compositionally biased region" description="Polar residues" evidence="9">
    <location>
        <begin position="423"/>
        <end position="434"/>
    </location>
</feature>
<sequence length="453" mass="51653">MKVLFRLCLWMVCGPELLVMAASSGSGERKIDQTPTWAVACVCAVMIIISILLEKGLHKFGTWLTKRHKKALFKALENFKSELMVVGFISLLLTFGEAYITKICIPEHVADTMLPCPADGVHDQTQEEQRRRLLWFEQRFLSDAQPCKTGYEPILSVKALHQLHILVFFLAAFHIVYSLTTVMLGRLKIRGWKEWEQETSSHDYKFSSDFSRFMLAHETSFVKAHTSFWTRIPFFFYIIIFAVGTKLQAILKKMALEIEERHAVVQGMPLVQGSDKYFWFGRPQLVLHLIHFALFQNAFQVAYFLWIWYSFGLRISGLFGVLFLCSYMTLPLYALVTQMGSNMKKSIFEEQTSNALKNWHMAAKKRHKKGGKSPTTNLDGSRSASPASSGRTLHRFKTTGRHSTSSHGSENQEILSDMEAETLASSSTANNRILRSSEDDEAAELSEAHHHHN</sequence>
<comment type="subcellular location">
    <subcellularLocation>
        <location evidence="1 8">Membrane</location>
        <topology evidence="1 8">Multi-pass membrane protein</topology>
    </subcellularLocation>
</comment>
<protein>
    <recommendedName>
        <fullName evidence="8">MLO-like protein</fullName>
    </recommendedName>
</protein>
<evidence type="ECO:0000256" key="2">
    <source>
        <dbReference type="ARBA" id="ARBA00006574"/>
    </source>
</evidence>
<feature type="signal peptide" evidence="11">
    <location>
        <begin position="1"/>
        <end position="21"/>
    </location>
</feature>
<feature type="region of interest" description="Disordered" evidence="9">
    <location>
        <begin position="364"/>
        <end position="453"/>
    </location>
</feature>
<feature type="compositionally biased region" description="Low complexity" evidence="9">
    <location>
        <begin position="380"/>
        <end position="391"/>
    </location>
</feature>
<organism evidence="12">
    <name type="scientific">Manihot esculenta</name>
    <name type="common">Cassava</name>
    <name type="synonym">Jatropha manihot</name>
    <dbReference type="NCBI Taxonomy" id="3983"/>
    <lineage>
        <taxon>Eukaryota</taxon>
        <taxon>Viridiplantae</taxon>
        <taxon>Streptophyta</taxon>
        <taxon>Embryophyta</taxon>
        <taxon>Tracheophyta</taxon>
        <taxon>Spermatophyta</taxon>
        <taxon>Magnoliopsida</taxon>
        <taxon>eudicotyledons</taxon>
        <taxon>Gunneridae</taxon>
        <taxon>Pentapetalae</taxon>
        <taxon>rosids</taxon>
        <taxon>fabids</taxon>
        <taxon>Malpighiales</taxon>
        <taxon>Euphorbiaceae</taxon>
        <taxon>Crotonoideae</taxon>
        <taxon>Manihoteae</taxon>
        <taxon>Manihot</taxon>
    </lineage>
</organism>
<feature type="transmembrane region" description="Helical" evidence="10">
    <location>
        <begin position="165"/>
        <end position="185"/>
    </location>
</feature>
<evidence type="ECO:0000256" key="11">
    <source>
        <dbReference type="SAM" id="SignalP"/>
    </source>
</evidence>
<evidence type="ECO:0000313" key="12">
    <source>
        <dbReference type="EMBL" id="OAY57679.1"/>
    </source>
</evidence>
<evidence type="ECO:0000256" key="5">
    <source>
        <dbReference type="ARBA" id="ARBA00022989"/>
    </source>
</evidence>